<evidence type="ECO:0000313" key="1">
    <source>
        <dbReference type="EMBL" id="WVZ21951.1"/>
    </source>
</evidence>
<dbReference type="Proteomes" id="UP001374535">
    <property type="component" value="Chromosome 1"/>
</dbReference>
<proteinExistence type="predicted"/>
<dbReference type="InterPro" id="IPR038925">
    <property type="entry name" value="At3g17800-like"/>
</dbReference>
<sequence length="255" mass="28717">MDVAITDVRSPAIVLGRPISASASARLSSTSSFPESHLLLLCFTSLTIPKQGRRRGFVRAASSLPESSEADVRITRILCLLPVDQQLEQLQTDRDADQQKEEPSASGTDFDFVQVCFILMSSHTLLSFSRIAEVKANERRKALEEILYELVVQKFIGANISLTPYVTPDLFQLEKTMKVLPSEVEEENNSVQQTKILRWIMRNYVMSLNGDTLQRYPIIIRSKEAISIIEKHTIEKHTEALFGRPEIVVTPEVSL</sequence>
<dbReference type="EMBL" id="CP144700">
    <property type="protein sequence ID" value="WVZ21951.1"/>
    <property type="molecule type" value="Genomic_DNA"/>
</dbReference>
<organism evidence="1 2">
    <name type="scientific">Vigna mungo</name>
    <name type="common">Black gram</name>
    <name type="synonym">Phaseolus mungo</name>
    <dbReference type="NCBI Taxonomy" id="3915"/>
    <lineage>
        <taxon>Eukaryota</taxon>
        <taxon>Viridiplantae</taxon>
        <taxon>Streptophyta</taxon>
        <taxon>Embryophyta</taxon>
        <taxon>Tracheophyta</taxon>
        <taxon>Spermatophyta</taxon>
        <taxon>Magnoliopsida</taxon>
        <taxon>eudicotyledons</taxon>
        <taxon>Gunneridae</taxon>
        <taxon>Pentapetalae</taxon>
        <taxon>rosids</taxon>
        <taxon>fabids</taxon>
        <taxon>Fabales</taxon>
        <taxon>Fabaceae</taxon>
        <taxon>Papilionoideae</taxon>
        <taxon>50 kb inversion clade</taxon>
        <taxon>NPAAA clade</taxon>
        <taxon>indigoferoid/millettioid clade</taxon>
        <taxon>Phaseoleae</taxon>
        <taxon>Vigna</taxon>
    </lineage>
</organism>
<dbReference type="PANTHER" id="PTHR31808">
    <property type="entry name" value="EXPRESSED PROTEIN"/>
    <property type="match status" value="1"/>
</dbReference>
<keyword evidence="2" id="KW-1185">Reference proteome</keyword>
<reference evidence="1 2" key="1">
    <citation type="journal article" date="2023" name="Life. Sci Alliance">
        <title>Evolutionary insights into 3D genome organization and epigenetic landscape of Vigna mungo.</title>
        <authorList>
            <person name="Junaid A."/>
            <person name="Singh B."/>
            <person name="Bhatia S."/>
        </authorList>
    </citation>
    <scope>NUCLEOTIDE SEQUENCE [LARGE SCALE GENOMIC DNA]</scope>
    <source>
        <strain evidence="1">Urdbean</strain>
    </source>
</reference>
<evidence type="ECO:0000313" key="2">
    <source>
        <dbReference type="Proteomes" id="UP001374535"/>
    </source>
</evidence>
<dbReference type="PANTHER" id="PTHR31808:SF4">
    <property type="entry name" value="LIGASE, PUTATIVE (DUF760)-RELATED"/>
    <property type="match status" value="1"/>
</dbReference>
<accession>A0AAQ3P6M3</accession>
<name>A0AAQ3P6M3_VIGMU</name>
<protein>
    <submittedName>
        <fullName evidence="1">Uncharacterized protein</fullName>
    </submittedName>
</protein>
<dbReference type="AlphaFoldDB" id="A0AAQ3P6M3"/>
<gene>
    <name evidence="1" type="ORF">V8G54_000495</name>
</gene>